<gene>
    <name evidence="4" type="ORF">JOF53_008358</name>
</gene>
<proteinExistence type="predicted"/>
<dbReference type="Pfam" id="PF13472">
    <property type="entry name" value="Lipase_GDSL_2"/>
    <property type="match status" value="1"/>
</dbReference>
<keyword evidence="5" id="KW-1185">Reference proteome</keyword>
<dbReference type="Gene3D" id="3.40.50.1110">
    <property type="entry name" value="SGNH hydrolase"/>
    <property type="match status" value="1"/>
</dbReference>
<dbReference type="Proteomes" id="UP001519363">
    <property type="component" value="Unassembled WGS sequence"/>
</dbReference>
<feature type="domain" description="SGNH hydrolase-type esterase" evidence="3">
    <location>
        <begin position="200"/>
        <end position="380"/>
    </location>
</feature>
<feature type="signal peptide" evidence="2">
    <location>
        <begin position="1"/>
        <end position="25"/>
    </location>
</feature>
<evidence type="ECO:0000313" key="5">
    <source>
        <dbReference type="Proteomes" id="UP001519363"/>
    </source>
</evidence>
<feature type="region of interest" description="Disordered" evidence="1">
    <location>
        <begin position="90"/>
        <end position="109"/>
    </location>
</feature>
<dbReference type="PANTHER" id="PTHR43784:SF2">
    <property type="entry name" value="GDSL-LIKE LIPASE_ACYLHYDROLASE, PUTATIVE (AFU_ORTHOLOGUE AFUA_2G00820)-RELATED"/>
    <property type="match status" value="1"/>
</dbReference>
<dbReference type="PANTHER" id="PTHR43784">
    <property type="entry name" value="GDSL-LIKE LIPASE/ACYLHYDROLASE, PUTATIVE (AFU_ORTHOLOGUE AFUA_2G00820)-RELATED"/>
    <property type="match status" value="1"/>
</dbReference>
<organism evidence="4 5">
    <name type="scientific">Crossiella equi</name>
    <dbReference type="NCBI Taxonomy" id="130796"/>
    <lineage>
        <taxon>Bacteria</taxon>
        <taxon>Bacillati</taxon>
        <taxon>Actinomycetota</taxon>
        <taxon>Actinomycetes</taxon>
        <taxon>Pseudonocardiales</taxon>
        <taxon>Pseudonocardiaceae</taxon>
        <taxon>Crossiella</taxon>
    </lineage>
</organism>
<dbReference type="InterPro" id="IPR013830">
    <property type="entry name" value="SGNH_hydro"/>
</dbReference>
<evidence type="ECO:0000256" key="2">
    <source>
        <dbReference type="SAM" id="SignalP"/>
    </source>
</evidence>
<feature type="chain" id="PRO_5046503553" evidence="2">
    <location>
        <begin position="26"/>
        <end position="387"/>
    </location>
</feature>
<dbReference type="EMBL" id="JAGIOO010000001">
    <property type="protein sequence ID" value="MBP2479486.1"/>
    <property type="molecule type" value="Genomic_DNA"/>
</dbReference>
<sequence length="387" mass="40803">MTMPRWGFLLATAVLLTAPAAPARAAEPAASWSATWGTAMSQATTGFADWPSFTVRHFTRVSTGGTSVRIRLSNVYGDRAAVFGRVTLAPATSTTPRRPASPPKPLTFGGRTAVSVPAGGTALSDPLPHPVAGGTDLVVSMYLATPPARVTQHRAANANNHLAPGDQSGAMDPAVFTRSTTAWYFLNDIEVNRATQVVVAFGDSITDGSGSTPNTNRRWPDRLAQRHPGLGVVNAGISGTKVLADNPGYGPSGVSRAARDLSRTGATTAILLLGTNDIRQDDPPTLARLWRGYEHIVAAAHARGIRVLGGTITAFGGSARYTPAREALRQQVNQRIRSGQLFDGVVDFDAATRDPATPVRLRASFHSGDWLHPNDAGYQAMAAAVRL</sequence>
<dbReference type="InterPro" id="IPR036514">
    <property type="entry name" value="SGNH_hydro_sf"/>
</dbReference>
<dbReference type="RefSeq" id="WP_086786119.1">
    <property type="nucleotide sequence ID" value="NZ_JAGIOO010000001.1"/>
</dbReference>
<accession>A0ABS5ASE2</accession>
<dbReference type="SUPFAM" id="SSF52266">
    <property type="entry name" value="SGNH hydrolase"/>
    <property type="match status" value="1"/>
</dbReference>
<reference evidence="4 5" key="1">
    <citation type="submission" date="2021-03" db="EMBL/GenBank/DDBJ databases">
        <title>Sequencing the genomes of 1000 actinobacteria strains.</title>
        <authorList>
            <person name="Klenk H.-P."/>
        </authorList>
    </citation>
    <scope>NUCLEOTIDE SEQUENCE [LARGE SCALE GENOMIC DNA]</scope>
    <source>
        <strain evidence="4 5">DSM 44580</strain>
    </source>
</reference>
<name>A0ABS5ASE2_9PSEU</name>
<evidence type="ECO:0000313" key="4">
    <source>
        <dbReference type="EMBL" id="MBP2479486.1"/>
    </source>
</evidence>
<evidence type="ECO:0000256" key="1">
    <source>
        <dbReference type="SAM" id="MobiDB-lite"/>
    </source>
</evidence>
<dbReference type="CDD" id="cd01830">
    <property type="entry name" value="XynE_like"/>
    <property type="match status" value="1"/>
</dbReference>
<dbReference type="InterPro" id="IPR053140">
    <property type="entry name" value="GDSL_Rv0518-like"/>
</dbReference>
<evidence type="ECO:0000259" key="3">
    <source>
        <dbReference type="Pfam" id="PF13472"/>
    </source>
</evidence>
<protein>
    <submittedName>
        <fullName evidence="4">Lysophospholipase L1-like esterase</fullName>
    </submittedName>
</protein>
<keyword evidence="2" id="KW-0732">Signal</keyword>
<comment type="caution">
    <text evidence="4">The sequence shown here is derived from an EMBL/GenBank/DDBJ whole genome shotgun (WGS) entry which is preliminary data.</text>
</comment>